<organism evidence="3 4">
    <name type="scientific">Nannocystis exedens</name>
    <dbReference type="NCBI Taxonomy" id="54"/>
    <lineage>
        <taxon>Bacteria</taxon>
        <taxon>Pseudomonadati</taxon>
        <taxon>Myxococcota</taxon>
        <taxon>Polyangia</taxon>
        <taxon>Nannocystales</taxon>
        <taxon>Nannocystaceae</taxon>
        <taxon>Nannocystis</taxon>
    </lineage>
</organism>
<dbReference type="PANTHER" id="PTHR11941:SF54">
    <property type="entry name" value="ENOYL-COA HYDRATASE, MITOCHONDRIAL"/>
    <property type="match status" value="1"/>
</dbReference>
<dbReference type="OrthoDB" id="5365311at2"/>
<keyword evidence="4" id="KW-1185">Reference proteome</keyword>
<dbReference type="Proteomes" id="UP000199400">
    <property type="component" value="Unassembled WGS sequence"/>
</dbReference>
<comment type="similarity">
    <text evidence="1 2">Belongs to the enoyl-CoA hydratase/isomerase family.</text>
</comment>
<dbReference type="RefSeq" id="WP_096332472.1">
    <property type="nucleotide sequence ID" value="NZ_FOMX01000022.1"/>
</dbReference>
<dbReference type="EMBL" id="FOMX01000022">
    <property type="protein sequence ID" value="SFE91169.1"/>
    <property type="molecule type" value="Genomic_DNA"/>
</dbReference>
<dbReference type="InterPro" id="IPR018376">
    <property type="entry name" value="Enoyl-CoA_hyd/isom_CS"/>
</dbReference>
<dbReference type="Pfam" id="PF00378">
    <property type="entry name" value="ECH_1"/>
    <property type="match status" value="1"/>
</dbReference>
<protein>
    <submittedName>
        <fullName evidence="3">Methylglutaconyl-CoA hydratase</fullName>
    </submittedName>
</protein>
<name>A0A1I2EEN5_9BACT</name>
<evidence type="ECO:0000313" key="3">
    <source>
        <dbReference type="EMBL" id="SFE91169.1"/>
    </source>
</evidence>
<dbReference type="Gene3D" id="3.90.226.10">
    <property type="entry name" value="2-enoyl-CoA Hydratase, Chain A, domain 1"/>
    <property type="match status" value="1"/>
</dbReference>
<dbReference type="SUPFAM" id="SSF52096">
    <property type="entry name" value="ClpP/crotonase"/>
    <property type="match status" value="1"/>
</dbReference>
<dbReference type="CDD" id="cd06558">
    <property type="entry name" value="crotonase-like"/>
    <property type="match status" value="1"/>
</dbReference>
<dbReference type="PROSITE" id="PS00166">
    <property type="entry name" value="ENOYL_COA_HYDRATASE"/>
    <property type="match status" value="1"/>
</dbReference>
<dbReference type="PANTHER" id="PTHR11941">
    <property type="entry name" value="ENOYL-COA HYDRATASE-RELATED"/>
    <property type="match status" value="1"/>
</dbReference>
<evidence type="ECO:0000313" key="4">
    <source>
        <dbReference type="Proteomes" id="UP000199400"/>
    </source>
</evidence>
<sequence>MIDWTYSEGVYELTLATPPCNEIGTTMLADLRRFLDQIDRDAHTLILRSGLRQGFCAGADLRELYRGLCDAPKEQHGPQIRQFIDAIHGVMDDLDTLPLTTVGVVHGVCFGGGFELALTCDVLIAEKTARFCFPELRLGIIPGFGGIPRLRRDVGNGLIRDLLLSGRSINAKKAQAAGLVSQVVAGGEGITAARALAAQTAKFDPTARKAAKAFIKKLPADELLAERELFVRLAEGPALMAALKRFVESTDLRPYLP</sequence>
<accession>A0A1I2EEN5</accession>
<evidence type="ECO:0000256" key="1">
    <source>
        <dbReference type="ARBA" id="ARBA00005254"/>
    </source>
</evidence>
<gene>
    <name evidence="3" type="ORF">SAMN02745121_06050</name>
</gene>
<dbReference type="GO" id="GO:0006635">
    <property type="term" value="P:fatty acid beta-oxidation"/>
    <property type="evidence" value="ECO:0007669"/>
    <property type="project" value="TreeGrafter"/>
</dbReference>
<reference evidence="4" key="1">
    <citation type="submission" date="2016-10" db="EMBL/GenBank/DDBJ databases">
        <authorList>
            <person name="Varghese N."/>
            <person name="Submissions S."/>
        </authorList>
    </citation>
    <scope>NUCLEOTIDE SEQUENCE [LARGE SCALE GENOMIC DNA]</scope>
    <source>
        <strain evidence="4">ATCC 25963</strain>
    </source>
</reference>
<dbReference type="AlphaFoldDB" id="A0A1I2EEN5"/>
<proteinExistence type="inferred from homology"/>
<dbReference type="InterPro" id="IPR001753">
    <property type="entry name" value="Enoyl-CoA_hydra/iso"/>
</dbReference>
<dbReference type="STRING" id="54.SAMN02745121_06050"/>
<evidence type="ECO:0000256" key="2">
    <source>
        <dbReference type="RuleBase" id="RU003707"/>
    </source>
</evidence>
<dbReference type="InterPro" id="IPR029045">
    <property type="entry name" value="ClpP/crotonase-like_dom_sf"/>
</dbReference>
<dbReference type="GO" id="GO:0003824">
    <property type="term" value="F:catalytic activity"/>
    <property type="evidence" value="ECO:0007669"/>
    <property type="project" value="InterPro"/>
</dbReference>